<keyword evidence="15" id="KW-1185">Reference proteome</keyword>
<comment type="function">
    <text evidence="2 10 12">Catalyzes the transfer of a dimethylallyl group onto the adenine at position 37 in tRNAs that read codons beginning with uridine, leading to the formation of N6-(dimethylallyl)adenosine (i(6)A).</text>
</comment>
<dbReference type="InterPro" id="IPR027417">
    <property type="entry name" value="P-loop_NTPase"/>
</dbReference>
<feature type="site" description="Interaction with substrate tRNA" evidence="10">
    <location>
        <position position="106"/>
    </location>
</feature>
<dbReference type="EMBL" id="JAHCVK010000007">
    <property type="protein sequence ID" value="MBT0654035.1"/>
    <property type="molecule type" value="Genomic_DNA"/>
</dbReference>
<evidence type="ECO:0000256" key="6">
    <source>
        <dbReference type="ARBA" id="ARBA00022741"/>
    </source>
</evidence>
<dbReference type="EC" id="2.5.1.75" evidence="10"/>
<dbReference type="PANTHER" id="PTHR11088">
    <property type="entry name" value="TRNA DIMETHYLALLYLTRANSFERASE"/>
    <property type="match status" value="1"/>
</dbReference>
<dbReference type="Gene3D" id="1.10.20.140">
    <property type="match status" value="1"/>
</dbReference>
<organism evidence="14 15">
    <name type="scientific">Geomobilimonas luticola</name>
    <dbReference type="NCBI Taxonomy" id="1114878"/>
    <lineage>
        <taxon>Bacteria</taxon>
        <taxon>Pseudomonadati</taxon>
        <taxon>Thermodesulfobacteriota</taxon>
        <taxon>Desulfuromonadia</taxon>
        <taxon>Geobacterales</taxon>
        <taxon>Geobacteraceae</taxon>
        <taxon>Geomobilimonas</taxon>
    </lineage>
</organism>
<accession>A0ABS5SFP9</accession>
<evidence type="ECO:0000256" key="13">
    <source>
        <dbReference type="RuleBase" id="RU003785"/>
    </source>
</evidence>
<comment type="cofactor">
    <cofactor evidence="1 10">
        <name>Mg(2+)</name>
        <dbReference type="ChEBI" id="CHEBI:18420"/>
    </cofactor>
</comment>
<comment type="caution">
    <text evidence="14">The sequence shown here is derived from an EMBL/GenBank/DDBJ whole genome shotgun (WGS) entry which is preliminary data.</text>
</comment>
<keyword evidence="4 10" id="KW-0808">Transferase</keyword>
<evidence type="ECO:0000256" key="11">
    <source>
        <dbReference type="RuleBase" id="RU003783"/>
    </source>
</evidence>
<evidence type="ECO:0000256" key="1">
    <source>
        <dbReference type="ARBA" id="ARBA00001946"/>
    </source>
</evidence>
<evidence type="ECO:0000256" key="5">
    <source>
        <dbReference type="ARBA" id="ARBA00022694"/>
    </source>
</evidence>
<evidence type="ECO:0000256" key="10">
    <source>
        <dbReference type="HAMAP-Rule" id="MF_00185"/>
    </source>
</evidence>
<evidence type="ECO:0000256" key="3">
    <source>
        <dbReference type="ARBA" id="ARBA00005842"/>
    </source>
</evidence>
<evidence type="ECO:0000256" key="7">
    <source>
        <dbReference type="ARBA" id="ARBA00022840"/>
    </source>
</evidence>
<evidence type="ECO:0000256" key="9">
    <source>
        <dbReference type="ARBA" id="ARBA00049563"/>
    </source>
</evidence>
<dbReference type="Pfam" id="PF01715">
    <property type="entry name" value="IPPT"/>
    <property type="match status" value="1"/>
</dbReference>
<feature type="binding site" evidence="10">
    <location>
        <begin position="17"/>
        <end position="22"/>
    </location>
    <ligand>
        <name>substrate</name>
    </ligand>
</feature>
<feature type="binding site" evidence="10">
    <location>
        <begin position="15"/>
        <end position="22"/>
    </location>
    <ligand>
        <name>ATP</name>
        <dbReference type="ChEBI" id="CHEBI:30616"/>
    </ligand>
</feature>
<sequence length="310" mass="34719">MSGASDKPRLVIILGPTASGKSEMAVELARKFDGEIVNADSLQVYRGLDIGTAKPSREIRRQVPHHLIDLVEPDEPFSAADFQGAARQAIDDIVRRGRKVFVVGGTGLYIKALVQGLVDSPSGAGEVRQELEAMARRVGKEEMLRRLAEVDPASAARLHPNDQVRIIRALESHRLTGRPISVDRSAHGFSESVYHALKLGIKVEREELYRRIDLRVEKMLGEGLVEEVQSLLARGLTPDLKALRSIGYKEVCAFLAGDCDLTEATRLMKRDTRHYAKRQLTWFKRDNEINWVDYPDSFATICNHVMEFYG</sequence>
<dbReference type="HAMAP" id="MF_00185">
    <property type="entry name" value="IPP_trans"/>
    <property type="match status" value="1"/>
</dbReference>
<evidence type="ECO:0000256" key="4">
    <source>
        <dbReference type="ARBA" id="ARBA00022679"/>
    </source>
</evidence>
<evidence type="ECO:0000256" key="8">
    <source>
        <dbReference type="ARBA" id="ARBA00022842"/>
    </source>
</evidence>
<keyword evidence="7 10" id="KW-0067">ATP-binding</keyword>
<evidence type="ECO:0000313" key="15">
    <source>
        <dbReference type="Proteomes" id="UP000756860"/>
    </source>
</evidence>
<dbReference type="InterPro" id="IPR018022">
    <property type="entry name" value="IPT"/>
</dbReference>
<dbReference type="NCBIfam" id="TIGR00174">
    <property type="entry name" value="miaA"/>
    <property type="match status" value="1"/>
</dbReference>
<dbReference type="Gene3D" id="3.40.50.300">
    <property type="entry name" value="P-loop containing nucleotide triphosphate hydrolases"/>
    <property type="match status" value="1"/>
</dbReference>
<comment type="subunit">
    <text evidence="10">Monomer.</text>
</comment>
<gene>
    <name evidence="10 14" type="primary">miaA</name>
    <name evidence="14" type="ORF">KI810_13275</name>
</gene>
<dbReference type="PANTHER" id="PTHR11088:SF60">
    <property type="entry name" value="TRNA DIMETHYLALLYLTRANSFERASE"/>
    <property type="match status" value="1"/>
</dbReference>
<comment type="caution">
    <text evidence="10">Lacks conserved residue(s) required for the propagation of feature annotation.</text>
</comment>
<evidence type="ECO:0000313" key="14">
    <source>
        <dbReference type="EMBL" id="MBT0654035.1"/>
    </source>
</evidence>
<comment type="catalytic activity">
    <reaction evidence="9 10 11">
        <text>adenosine(37) in tRNA + dimethylallyl diphosphate = N(6)-dimethylallyladenosine(37) in tRNA + diphosphate</text>
        <dbReference type="Rhea" id="RHEA:26482"/>
        <dbReference type="Rhea" id="RHEA-COMP:10162"/>
        <dbReference type="Rhea" id="RHEA-COMP:10375"/>
        <dbReference type="ChEBI" id="CHEBI:33019"/>
        <dbReference type="ChEBI" id="CHEBI:57623"/>
        <dbReference type="ChEBI" id="CHEBI:74411"/>
        <dbReference type="ChEBI" id="CHEBI:74415"/>
        <dbReference type="EC" id="2.5.1.75"/>
    </reaction>
</comment>
<proteinExistence type="inferred from homology"/>
<comment type="similarity">
    <text evidence="3 10 13">Belongs to the IPP transferase family.</text>
</comment>
<reference evidence="14 15" key="1">
    <citation type="submission" date="2021-05" db="EMBL/GenBank/DDBJ databases">
        <title>The draft genome of Geobacter luticola JCM 17780.</title>
        <authorList>
            <person name="Xu Z."/>
            <person name="Masuda Y."/>
            <person name="Itoh H."/>
            <person name="Senoo K."/>
        </authorList>
    </citation>
    <scope>NUCLEOTIDE SEQUENCE [LARGE SCALE GENOMIC DNA]</scope>
    <source>
        <strain evidence="14 15">JCM 17780</strain>
    </source>
</reference>
<keyword evidence="6 10" id="KW-0547">Nucleotide-binding</keyword>
<feature type="site" description="Interaction with substrate tRNA" evidence="10">
    <location>
        <position position="128"/>
    </location>
</feature>
<dbReference type="Proteomes" id="UP000756860">
    <property type="component" value="Unassembled WGS sequence"/>
</dbReference>
<feature type="region of interest" description="Interaction with substrate tRNA" evidence="10">
    <location>
        <begin position="40"/>
        <end position="43"/>
    </location>
</feature>
<keyword evidence="8 10" id="KW-0460">Magnesium</keyword>
<protein>
    <recommendedName>
        <fullName evidence="10">tRNA dimethylallyltransferase</fullName>
        <ecNumber evidence="10">2.5.1.75</ecNumber>
    </recommendedName>
    <alternativeName>
        <fullName evidence="10">Dimethylallyl diphosphate:tRNA dimethylallyltransferase</fullName>
        <shortName evidence="10">DMAPP:tRNA dimethylallyltransferase</shortName>
        <shortName evidence="10">DMATase</shortName>
    </alternativeName>
    <alternativeName>
        <fullName evidence="10">Isopentenyl-diphosphate:tRNA isopentenyltransferase</fullName>
        <shortName evidence="10">IPP transferase</shortName>
        <shortName evidence="10">IPPT</shortName>
        <shortName evidence="10">IPTase</shortName>
    </alternativeName>
</protein>
<dbReference type="GO" id="GO:0052381">
    <property type="term" value="F:tRNA dimethylallyltransferase activity"/>
    <property type="evidence" value="ECO:0007669"/>
    <property type="project" value="UniProtKB-EC"/>
</dbReference>
<evidence type="ECO:0000256" key="2">
    <source>
        <dbReference type="ARBA" id="ARBA00003213"/>
    </source>
</evidence>
<evidence type="ECO:0000256" key="12">
    <source>
        <dbReference type="RuleBase" id="RU003784"/>
    </source>
</evidence>
<keyword evidence="5 10" id="KW-0819">tRNA processing</keyword>
<dbReference type="InterPro" id="IPR039657">
    <property type="entry name" value="Dimethylallyltransferase"/>
</dbReference>
<dbReference type="SUPFAM" id="SSF52540">
    <property type="entry name" value="P-loop containing nucleoside triphosphate hydrolases"/>
    <property type="match status" value="1"/>
</dbReference>
<name>A0ABS5SFP9_9BACT</name>